<evidence type="ECO:0000259" key="9">
    <source>
        <dbReference type="Pfam" id="PF13231"/>
    </source>
</evidence>
<evidence type="ECO:0000313" key="11">
    <source>
        <dbReference type="Proteomes" id="UP000215559"/>
    </source>
</evidence>
<keyword evidence="4" id="KW-0808">Transferase</keyword>
<comment type="subcellular location">
    <subcellularLocation>
        <location evidence="1">Cell membrane</location>
        <topology evidence="1">Multi-pass membrane protein</topology>
    </subcellularLocation>
</comment>
<gene>
    <name evidence="10" type="ORF">CH330_08560</name>
</gene>
<keyword evidence="5" id="KW-0812">Transmembrane</keyword>
<dbReference type="InterPro" id="IPR038731">
    <property type="entry name" value="RgtA/B/C-like"/>
</dbReference>
<keyword evidence="2" id="KW-1003">Cell membrane</keyword>
<dbReference type="SUPFAM" id="SSF48452">
    <property type="entry name" value="TPR-like"/>
    <property type="match status" value="1"/>
</dbReference>
<keyword evidence="6" id="KW-1133">Transmembrane helix</keyword>
<dbReference type="InterPro" id="IPR019734">
    <property type="entry name" value="TPR_rpt"/>
</dbReference>
<sequence length="628" mass="71753">MKVHKAFFLILVGGFIVRLAYVFQVAHKDPMFYFPVMDAEFHYHWTLAIIRGGWLARMPFFKAPLYPYFLAGVFRVFGTGLFVPRLFQAIIGAGSCGLVYLLGRELFNRRVALAGGVAAIFYPLLIYFDGELLMPCLLVFLVLFGILLLYKCRKWDRYWFVPGAVFGLAAITRPNVLVFGALAIIWFWVEFGRGLWKRFIPFAFALIAIVLPVTIRNYVVSHEFIPVAWQGGINFYIGNNPQSDGITAVVPKTRKDWWGGYYDARRLAEEASGRKLGYSEMDRYWLGQGLEFWKQSPGEAIKLLFRKCYLFLAGYEIANNRDIYFFSHFTFLKFLIFAVPFLQFPFGLLLPLAIVGVVLLRKSWRRFLPVYLFISGYSLSFIIFFVTARYRMPLIPFLLLFASSGGIGLFKAIRAHRGQAIPLVVLVGSILFLNANLAHVPGVNKAQVYSVLAGHEAKLGRLKDASEFLKKAWQADSTWPDQYFVSGLIARQQDDGAKAEHAFRTALFYDSSRADFWVYLGDLKAGQKQLDSARSFYEKALDLDPYSAFAHCHLGNLYYEQGELTQALHSYITASELIPDYLVAIYNVGLVYFRMGDTARTRAAWEQVVRIDPSNTLSRRVSHWLQNR</sequence>
<feature type="domain" description="Glycosyltransferase RgtA/B/C/D-like" evidence="9">
    <location>
        <begin position="62"/>
        <end position="211"/>
    </location>
</feature>
<dbReference type="Pfam" id="PF13414">
    <property type="entry name" value="TPR_11"/>
    <property type="match status" value="1"/>
</dbReference>
<evidence type="ECO:0000256" key="5">
    <source>
        <dbReference type="ARBA" id="ARBA00022692"/>
    </source>
</evidence>
<evidence type="ECO:0000256" key="1">
    <source>
        <dbReference type="ARBA" id="ARBA00004651"/>
    </source>
</evidence>
<proteinExistence type="predicted"/>
<dbReference type="EMBL" id="NOZP01000155">
    <property type="protein sequence ID" value="OYD14494.1"/>
    <property type="molecule type" value="Genomic_DNA"/>
</dbReference>
<dbReference type="SMART" id="SM00028">
    <property type="entry name" value="TPR"/>
    <property type="match status" value="5"/>
</dbReference>
<name>A0A235BQJ1_UNCW3</name>
<dbReference type="InterPro" id="IPR011990">
    <property type="entry name" value="TPR-like_helical_dom_sf"/>
</dbReference>
<dbReference type="InterPro" id="IPR050297">
    <property type="entry name" value="LipidA_mod_glycosyltrf_83"/>
</dbReference>
<reference evidence="10 11" key="1">
    <citation type="submission" date="2017-07" db="EMBL/GenBank/DDBJ databases">
        <title>Recovery of genomes from metagenomes via a dereplication, aggregation, and scoring strategy.</title>
        <authorList>
            <person name="Sieber C.M."/>
            <person name="Probst A.J."/>
            <person name="Sharrar A."/>
            <person name="Thomas B.C."/>
            <person name="Hess M."/>
            <person name="Tringe S.G."/>
            <person name="Banfield J.F."/>
        </authorList>
    </citation>
    <scope>NUCLEOTIDE SEQUENCE [LARGE SCALE GENOMIC DNA]</scope>
    <source>
        <strain evidence="10">JGI_Cruoil_03_51_56</strain>
    </source>
</reference>
<dbReference type="Pfam" id="PF13231">
    <property type="entry name" value="PMT_2"/>
    <property type="match status" value="1"/>
</dbReference>
<evidence type="ECO:0000256" key="3">
    <source>
        <dbReference type="ARBA" id="ARBA00022676"/>
    </source>
</evidence>
<dbReference type="AlphaFoldDB" id="A0A235BQJ1"/>
<feature type="repeat" description="TPR" evidence="8">
    <location>
        <begin position="582"/>
        <end position="615"/>
    </location>
</feature>
<keyword evidence="7" id="KW-0472">Membrane</keyword>
<feature type="repeat" description="TPR" evidence="8">
    <location>
        <begin position="514"/>
        <end position="547"/>
    </location>
</feature>
<evidence type="ECO:0000313" key="10">
    <source>
        <dbReference type="EMBL" id="OYD14494.1"/>
    </source>
</evidence>
<dbReference type="Gene3D" id="1.25.40.10">
    <property type="entry name" value="Tetratricopeptide repeat domain"/>
    <property type="match status" value="1"/>
</dbReference>
<keyword evidence="8" id="KW-0802">TPR repeat</keyword>
<protein>
    <recommendedName>
        <fullName evidence="9">Glycosyltransferase RgtA/B/C/D-like domain-containing protein</fullName>
    </recommendedName>
</protein>
<keyword evidence="3" id="KW-0328">Glycosyltransferase</keyword>
<dbReference type="PROSITE" id="PS50005">
    <property type="entry name" value="TPR"/>
    <property type="match status" value="3"/>
</dbReference>
<accession>A0A235BQJ1</accession>
<evidence type="ECO:0000256" key="6">
    <source>
        <dbReference type="ARBA" id="ARBA00022989"/>
    </source>
</evidence>
<dbReference type="GO" id="GO:0016763">
    <property type="term" value="F:pentosyltransferase activity"/>
    <property type="evidence" value="ECO:0007669"/>
    <property type="project" value="TreeGrafter"/>
</dbReference>
<dbReference type="GO" id="GO:0009103">
    <property type="term" value="P:lipopolysaccharide biosynthetic process"/>
    <property type="evidence" value="ECO:0007669"/>
    <property type="project" value="UniProtKB-ARBA"/>
</dbReference>
<dbReference type="Pfam" id="PF13432">
    <property type="entry name" value="TPR_16"/>
    <property type="match status" value="1"/>
</dbReference>
<dbReference type="GO" id="GO:0005886">
    <property type="term" value="C:plasma membrane"/>
    <property type="evidence" value="ECO:0007669"/>
    <property type="project" value="UniProtKB-SubCell"/>
</dbReference>
<evidence type="ECO:0000256" key="2">
    <source>
        <dbReference type="ARBA" id="ARBA00022475"/>
    </source>
</evidence>
<dbReference type="PANTHER" id="PTHR33908">
    <property type="entry name" value="MANNOSYLTRANSFERASE YKCB-RELATED"/>
    <property type="match status" value="1"/>
</dbReference>
<evidence type="ECO:0000256" key="7">
    <source>
        <dbReference type="ARBA" id="ARBA00023136"/>
    </source>
</evidence>
<dbReference type="Proteomes" id="UP000215559">
    <property type="component" value="Unassembled WGS sequence"/>
</dbReference>
<evidence type="ECO:0000256" key="8">
    <source>
        <dbReference type="PROSITE-ProRule" id="PRU00339"/>
    </source>
</evidence>
<comment type="caution">
    <text evidence="10">The sequence shown here is derived from an EMBL/GenBank/DDBJ whole genome shotgun (WGS) entry which is preliminary data.</text>
</comment>
<evidence type="ECO:0000256" key="4">
    <source>
        <dbReference type="ARBA" id="ARBA00022679"/>
    </source>
</evidence>
<organism evidence="10 11">
    <name type="scientific">candidate division WOR-3 bacterium JGI_Cruoil_03_51_56</name>
    <dbReference type="NCBI Taxonomy" id="1973747"/>
    <lineage>
        <taxon>Bacteria</taxon>
        <taxon>Bacteria division WOR-3</taxon>
    </lineage>
</organism>
<dbReference type="PANTHER" id="PTHR33908:SF11">
    <property type="entry name" value="MEMBRANE PROTEIN"/>
    <property type="match status" value="1"/>
</dbReference>
<feature type="repeat" description="TPR" evidence="8">
    <location>
        <begin position="548"/>
        <end position="581"/>
    </location>
</feature>